<gene>
    <name evidence="2" type="ORF">EYF80_032808</name>
</gene>
<evidence type="ECO:0000313" key="2">
    <source>
        <dbReference type="EMBL" id="TNN56997.1"/>
    </source>
</evidence>
<dbReference type="AlphaFoldDB" id="A0A4Z2GTQ8"/>
<reference evidence="2 3" key="1">
    <citation type="submission" date="2019-03" db="EMBL/GenBank/DDBJ databases">
        <title>First draft genome of Liparis tanakae, snailfish: a comprehensive survey of snailfish specific genes.</title>
        <authorList>
            <person name="Kim W."/>
            <person name="Song I."/>
            <person name="Jeong J.-H."/>
            <person name="Kim D."/>
            <person name="Kim S."/>
            <person name="Ryu S."/>
            <person name="Song J.Y."/>
            <person name="Lee S.K."/>
        </authorList>
    </citation>
    <scope>NUCLEOTIDE SEQUENCE [LARGE SCALE GENOMIC DNA]</scope>
    <source>
        <tissue evidence="2">Muscle</tissue>
    </source>
</reference>
<sequence length="146" mass="16087">MVQFLKKDPTEETSSKKQLMKEESMNVTDLILIPMNLGGGGGETEDIVTHIKDRGSMVNITAALCAVGGVTDGAEAREAPGLGALQRLFLMNPFVRGSRLSGGESVECVWYLSFRKAPFLWIWFSSVKLKVKSSMRSLVWIFTLEA</sequence>
<evidence type="ECO:0000256" key="1">
    <source>
        <dbReference type="SAM" id="MobiDB-lite"/>
    </source>
</evidence>
<proteinExistence type="predicted"/>
<dbReference type="Proteomes" id="UP000314294">
    <property type="component" value="Unassembled WGS sequence"/>
</dbReference>
<name>A0A4Z2GTQ8_9TELE</name>
<dbReference type="EMBL" id="SRLO01000416">
    <property type="protein sequence ID" value="TNN56997.1"/>
    <property type="molecule type" value="Genomic_DNA"/>
</dbReference>
<comment type="caution">
    <text evidence="2">The sequence shown here is derived from an EMBL/GenBank/DDBJ whole genome shotgun (WGS) entry which is preliminary data.</text>
</comment>
<protein>
    <submittedName>
        <fullName evidence="2">Uncharacterized protein</fullName>
    </submittedName>
</protein>
<evidence type="ECO:0000313" key="3">
    <source>
        <dbReference type="Proteomes" id="UP000314294"/>
    </source>
</evidence>
<accession>A0A4Z2GTQ8</accession>
<organism evidence="2 3">
    <name type="scientific">Liparis tanakae</name>
    <name type="common">Tanaka's snailfish</name>
    <dbReference type="NCBI Taxonomy" id="230148"/>
    <lineage>
        <taxon>Eukaryota</taxon>
        <taxon>Metazoa</taxon>
        <taxon>Chordata</taxon>
        <taxon>Craniata</taxon>
        <taxon>Vertebrata</taxon>
        <taxon>Euteleostomi</taxon>
        <taxon>Actinopterygii</taxon>
        <taxon>Neopterygii</taxon>
        <taxon>Teleostei</taxon>
        <taxon>Neoteleostei</taxon>
        <taxon>Acanthomorphata</taxon>
        <taxon>Eupercaria</taxon>
        <taxon>Perciformes</taxon>
        <taxon>Cottioidei</taxon>
        <taxon>Cottales</taxon>
        <taxon>Liparidae</taxon>
        <taxon>Liparis</taxon>
    </lineage>
</organism>
<feature type="region of interest" description="Disordered" evidence="1">
    <location>
        <begin position="1"/>
        <end position="20"/>
    </location>
</feature>
<keyword evidence="3" id="KW-1185">Reference proteome</keyword>